<dbReference type="GO" id="GO:0005737">
    <property type="term" value="C:cytoplasm"/>
    <property type="evidence" value="ECO:0007669"/>
    <property type="project" value="TreeGrafter"/>
</dbReference>
<evidence type="ECO:0000256" key="1">
    <source>
        <dbReference type="ARBA" id="ARBA00022614"/>
    </source>
</evidence>
<keyword evidence="4" id="KW-1185">Reference proteome</keyword>
<dbReference type="InterPro" id="IPR050216">
    <property type="entry name" value="LRR_domain-containing"/>
</dbReference>
<evidence type="ECO:0000313" key="4">
    <source>
        <dbReference type="Proteomes" id="UP000261580"/>
    </source>
</evidence>
<dbReference type="InterPro" id="IPR001611">
    <property type="entry name" value="Leu-rich_rpt"/>
</dbReference>
<dbReference type="Ensembl" id="ENSNBRT00000003303.1">
    <property type="protein sequence ID" value="ENSNBRP00000003192.1"/>
    <property type="gene ID" value="ENSNBRG00000002453.1"/>
</dbReference>
<proteinExistence type="predicted"/>
<dbReference type="SUPFAM" id="SSF52058">
    <property type="entry name" value="L domain-like"/>
    <property type="match status" value="2"/>
</dbReference>
<reference evidence="3" key="1">
    <citation type="submission" date="2025-08" db="UniProtKB">
        <authorList>
            <consortium name="Ensembl"/>
        </authorList>
    </citation>
    <scope>IDENTIFICATION</scope>
</reference>
<accession>A0A3Q4GJ37</accession>
<evidence type="ECO:0000313" key="3">
    <source>
        <dbReference type="Ensembl" id="ENSNBRP00000003192.1"/>
    </source>
</evidence>
<dbReference type="SMART" id="SM00365">
    <property type="entry name" value="LRR_SD22"/>
    <property type="match status" value="6"/>
</dbReference>
<dbReference type="SMART" id="SM00364">
    <property type="entry name" value="LRR_BAC"/>
    <property type="match status" value="7"/>
</dbReference>
<keyword evidence="2" id="KW-0677">Repeat</keyword>
<dbReference type="GeneTree" id="ENSGT00940000156968"/>
<dbReference type="PANTHER" id="PTHR48051">
    <property type="match status" value="1"/>
</dbReference>
<name>A0A3Q4GJ37_NEOBR</name>
<keyword evidence="1" id="KW-0433">Leucine-rich repeat</keyword>
<sequence>MSRFKGGCKDSLAGFKVQTAEPTVPYGLLKAARKSGQLNLSGRGLKEGNFMLLDSLPVEMCTLKNLRSLTLQQNLLENLPEDLGQLANLTELDASSNQLKSLPSSFGCLVSLQKVNLCHNQLSGLPDSLARLTSKSCRSGQVGVLEPTPAVLGCVTFSGFFELWFNLADVKLLDCSDNQLTEIPESLSEMLALEQLYLRHNKLRFLPKLPLTVLENNKIKTVPEEITLLSTLTRLDLTNNDITSLPASLSLLPNLNVLLLEGNPLRGIRRDILSCLCLFFVEEPDKTDGGDTAMMLPSQARVNVHDIKTLKLLAYSDKQEGSIPEELFDGAADQSIATVNFSKNQLTSVPPRLVEFQSSLSEVNLGFNRLISCSPDICKLLQLTHIDLRNNQLSDLPSEMQNLTKLRSIILVYNRFKSFPHVLYETLSLETILLANNQVCEVDPSRLMKLTHLSTLDLANNDLLNIPPELGLCTSLRCLSLEGNPFRTPRAAIVAKGTDALMEYLRSRIPT</sequence>
<dbReference type="PANTHER" id="PTHR48051:SF1">
    <property type="entry name" value="RAS SUPPRESSOR PROTEIN 1"/>
    <property type="match status" value="1"/>
</dbReference>
<dbReference type="Pfam" id="PF00560">
    <property type="entry name" value="LRR_1"/>
    <property type="match status" value="1"/>
</dbReference>
<dbReference type="FunFam" id="3.80.10.10:FF:000193">
    <property type="entry name" value="Leucine-rich repeat-containing protein 40"/>
    <property type="match status" value="1"/>
</dbReference>
<dbReference type="Gene3D" id="3.80.10.10">
    <property type="entry name" value="Ribonuclease Inhibitor"/>
    <property type="match status" value="4"/>
</dbReference>
<dbReference type="Bgee" id="ENSNBRG00000002453">
    <property type="expression patterns" value="Expressed in zone of skin and 7 other cell types or tissues"/>
</dbReference>
<dbReference type="Pfam" id="PF13855">
    <property type="entry name" value="LRR_8"/>
    <property type="match status" value="3"/>
</dbReference>
<evidence type="ECO:0000256" key="2">
    <source>
        <dbReference type="ARBA" id="ARBA00022737"/>
    </source>
</evidence>
<dbReference type="AlphaFoldDB" id="A0A3Q4GJ37"/>
<protein>
    <submittedName>
        <fullName evidence="3">Leucine rich repeat containing 40</fullName>
    </submittedName>
</protein>
<reference evidence="3" key="2">
    <citation type="submission" date="2025-09" db="UniProtKB">
        <authorList>
            <consortium name="Ensembl"/>
        </authorList>
    </citation>
    <scope>IDENTIFICATION</scope>
</reference>
<dbReference type="PROSITE" id="PS51450">
    <property type="entry name" value="LRR"/>
    <property type="match status" value="5"/>
</dbReference>
<dbReference type="Proteomes" id="UP000261580">
    <property type="component" value="Unassembled WGS sequence"/>
</dbReference>
<dbReference type="STRING" id="32507.ENSNBRP00000003192"/>
<organism evidence="3 4">
    <name type="scientific">Neolamprologus brichardi</name>
    <name type="common">Fairy cichlid</name>
    <name type="synonym">Lamprologus brichardi</name>
    <dbReference type="NCBI Taxonomy" id="32507"/>
    <lineage>
        <taxon>Eukaryota</taxon>
        <taxon>Metazoa</taxon>
        <taxon>Chordata</taxon>
        <taxon>Craniata</taxon>
        <taxon>Vertebrata</taxon>
        <taxon>Euteleostomi</taxon>
        <taxon>Actinopterygii</taxon>
        <taxon>Neopterygii</taxon>
        <taxon>Teleostei</taxon>
        <taxon>Neoteleostei</taxon>
        <taxon>Acanthomorphata</taxon>
        <taxon>Ovalentaria</taxon>
        <taxon>Cichlomorphae</taxon>
        <taxon>Cichliformes</taxon>
        <taxon>Cichlidae</taxon>
        <taxon>African cichlids</taxon>
        <taxon>Pseudocrenilabrinae</taxon>
        <taxon>Lamprologini</taxon>
        <taxon>Neolamprologus</taxon>
    </lineage>
</organism>
<dbReference type="InterPro" id="IPR032675">
    <property type="entry name" value="LRR_dom_sf"/>
</dbReference>
<dbReference type="InterPro" id="IPR003591">
    <property type="entry name" value="Leu-rich_rpt_typical-subtyp"/>
</dbReference>
<dbReference type="SMART" id="SM00369">
    <property type="entry name" value="LRR_TYP"/>
    <property type="match status" value="10"/>
</dbReference>